<evidence type="ECO:0000313" key="2">
    <source>
        <dbReference type="EMBL" id="CAE0032321.1"/>
    </source>
</evidence>
<feature type="compositionally biased region" description="Polar residues" evidence="1">
    <location>
        <begin position="23"/>
        <end position="32"/>
    </location>
</feature>
<feature type="region of interest" description="Disordered" evidence="1">
    <location>
        <begin position="369"/>
        <end position="408"/>
    </location>
</feature>
<dbReference type="EMBL" id="HBHW01000367">
    <property type="protein sequence ID" value="CAE0032321.1"/>
    <property type="molecule type" value="Transcribed_RNA"/>
</dbReference>
<accession>A0A7S2Z8U5</accession>
<feature type="compositionally biased region" description="Acidic residues" evidence="1">
    <location>
        <begin position="370"/>
        <end position="385"/>
    </location>
</feature>
<sequence>MGSKEGEGGGKAVIGSTPVVLSASSSRLSNGNDGPPMRDPLMATGGTKPMTQRGKQYHNVTLTEPPLYFTPVGKRWSLDILAVSNNSVRAELNDMYYIVQSMSKRRLDLSHDDIDDFYVWFEVFNFFLQGVFELQEQAIFSIIDQRVTLQSTLSPEGRRDFRNAITYELKKIDEYQPRVQTKPPGEVLPQLISFVDAVVPRLLRYYRVMEKHVPPLIEEHFEIEEKVMFDDLTMRLIAGQQDPHWFFILYQRGEPRKKMRKEMRVTFFRLKNIFVRYAWKRSYIKMKARVSIQTSVRAHVTRCSAELTVALYLIWTHQVKDVHFDIVREFWRRWREAKLEVDEEEAQAEQQLFAADNVQRDAIRQYLDIEQSDDDDDDDSLDDLQEEKRGSKVVDLPRVVEPGPSTKG</sequence>
<gene>
    <name evidence="2" type="ORF">RMAR00112_LOCUS260</name>
</gene>
<protein>
    <submittedName>
        <fullName evidence="2">Uncharacterized protein</fullName>
    </submittedName>
</protein>
<feature type="region of interest" description="Disordered" evidence="1">
    <location>
        <begin position="23"/>
        <end position="52"/>
    </location>
</feature>
<organism evidence="2">
    <name type="scientific">Rhodosorus marinus</name>
    <dbReference type="NCBI Taxonomy" id="101924"/>
    <lineage>
        <taxon>Eukaryota</taxon>
        <taxon>Rhodophyta</taxon>
        <taxon>Stylonematophyceae</taxon>
        <taxon>Stylonematales</taxon>
        <taxon>Stylonemataceae</taxon>
        <taxon>Rhodosorus</taxon>
    </lineage>
</organism>
<evidence type="ECO:0000256" key="1">
    <source>
        <dbReference type="SAM" id="MobiDB-lite"/>
    </source>
</evidence>
<dbReference type="AlphaFoldDB" id="A0A7S2Z8U5"/>
<proteinExistence type="predicted"/>
<name>A0A7S2Z8U5_9RHOD</name>
<reference evidence="2" key="1">
    <citation type="submission" date="2021-01" db="EMBL/GenBank/DDBJ databases">
        <authorList>
            <person name="Corre E."/>
            <person name="Pelletier E."/>
            <person name="Niang G."/>
            <person name="Scheremetjew M."/>
            <person name="Finn R."/>
            <person name="Kale V."/>
            <person name="Holt S."/>
            <person name="Cochrane G."/>
            <person name="Meng A."/>
            <person name="Brown T."/>
            <person name="Cohen L."/>
        </authorList>
    </citation>
    <scope>NUCLEOTIDE SEQUENCE</scope>
    <source>
        <strain evidence="2">CCMP 769</strain>
    </source>
</reference>